<dbReference type="GO" id="GO:0032153">
    <property type="term" value="C:cell division site"/>
    <property type="evidence" value="ECO:0007669"/>
    <property type="project" value="UniProtKB-UniRule"/>
</dbReference>
<dbReference type="Proteomes" id="UP000824150">
    <property type="component" value="Unassembled WGS sequence"/>
</dbReference>
<dbReference type="Gene3D" id="3.40.50.1440">
    <property type="entry name" value="Tubulin/FtsZ, GTPase domain"/>
    <property type="match status" value="1"/>
</dbReference>
<dbReference type="InterPro" id="IPR045061">
    <property type="entry name" value="FtsZ/CetZ"/>
</dbReference>
<sequence length="472" mass="48609">MSDFKVAAVSNSAADTNIHPANNCVIRVIGVGGGGGNSLQHMINQSLDGVEFIAINTDTQALSKSTAPTKVQIGVKLTNGLGAGCDPNKGRKAAEESKEDIKKLLLGSDMVFITAGMGGGTGTGAAPIIAEIAKETGALTVAVVTKPFRFEGKRHMINAQAGISDLSKNVDSLIVIDNDKLLKNLGANVSIVNAFNEANDVLLNAVKGITDAITRPGYINLDFADVRTVLMGRGHAMIGNGMGKGANFVEDAVQHAIHSPLIEQVDIRSAAGLLVNARVNTNFPIVKWEEICSEIQSYADEEADCKMGLSFDDKLAEDEIAVTILITGISPADMSQGAESPAAVARNQASLRRNSTLGNAKADAGGFFSMAQNHALSGFGASTQPSASSATFSAGISAPTPAGGNDNSQVSPLSFGSAPSSLRPESGAQVQMSPNQAPTGGAEVPVGGVGQMSAAESQDLWSVPPILRNKAD</sequence>
<feature type="region of interest" description="Disordered" evidence="7">
    <location>
        <begin position="380"/>
        <end position="472"/>
    </location>
</feature>
<feature type="binding site" evidence="4">
    <location>
        <position position="151"/>
    </location>
    <ligand>
        <name>GTP</name>
        <dbReference type="ChEBI" id="CHEBI:37565"/>
    </ligand>
</feature>
<accession>A0A9E2NRR5</accession>
<keyword evidence="4 6" id="KW-0131">Cell cycle</keyword>
<gene>
    <name evidence="4 10" type="primary">ftsZ</name>
    <name evidence="10" type="ORF">IAA31_01585</name>
</gene>
<comment type="similarity">
    <text evidence="1 4 6">Belongs to the FtsZ family.</text>
</comment>
<dbReference type="GO" id="GO:0051258">
    <property type="term" value="P:protein polymerization"/>
    <property type="evidence" value="ECO:0007669"/>
    <property type="project" value="UniProtKB-UniRule"/>
</dbReference>
<reference evidence="10" key="2">
    <citation type="submission" date="2021-04" db="EMBL/GenBank/DDBJ databases">
        <authorList>
            <person name="Gilroy R."/>
        </authorList>
    </citation>
    <scope>NUCLEOTIDE SEQUENCE</scope>
    <source>
        <strain evidence="10">687</strain>
    </source>
</reference>
<dbReference type="Pfam" id="PF12327">
    <property type="entry name" value="FtsZ_C"/>
    <property type="match status" value="1"/>
</dbReference>
<name>A0A9E2NRR5_9GAMM</name>
<proteinExistence type="inferred from homology"/>
<keyword evidence="3 4" id="KW-0342">GTP-binding</keyword>
<comment type="subunit">
    <text evidence="4">Homodimer. Polymerizes to form a dynamic ring structure in a strictly GTP-dependent manner. Interacts directly with several other division proteins.</text>
</comment>
<evidence type="ECO:0000256" key="1">
    <source>
        <dbReference type="ARBA" id="ARBA00009690"/>
    </source>
</evidence>
<feature type="binding site" evidence="4">
    <location>
        <position position="199"/>
    </location>
    <ligand>
        <name>GTP</name>
        <dbReference type="ChEBI" id="CHEBI:37565"/>
    </ligand>
</feature>
<dbReference type="EMBL" id="JAHLFG010000018">
    <property type="protein sequence ID" value="MBU3826175.1"/>
    <property type="molecule type" value="Genomic_DNA"/>
</dbReference>
<dbReference type="Pfam" id="PF00091">
    <property type="entry name" value="Tubulin"/>
    <property type="match status" value="1"/>
</dbReference>
<dbReference type="HAMAP" id="MF_00909">
    <property type="entry name" value="FtsZ"/>
    <property type="match status" value="1"/>
</dbReference>
<dbReference type="GO" id="GO:0005737">
    <property type="term" value="C:cytoplasm"/>
    <property type="evidence" value="ECO:0007669"/>
    <property type="project" value="UniProtKB-SubCell"/>
</dbReference>
<dbReference type="SMART" id="SM00865">
    <property type="entry name" value="Tubulin_C"/>
    <property type="match status" value="1"/>
</dbReference>
<keyword evidence="2 4" id="KW-0547">Nucleotide-binding</keyword>
<dbReference type="PANTHER" id="PTHR30314:SF3">
    <property type="entry name" value="MITOCHONDRIAL DIVISION PROTEIN FSZA"/>
    <property type="match status" value="1"/>
</dbReference>
<dbReference type="InterPro" id="IPR003008">
    <property type="entry name" value="Tubulin_FtsZ_GTPase"/>
</dbReference>
<feature type="domain" description="Tubulin/FtsZ 2-layer sandwich" evidence="9">
    <location>
        <begin position="219"/>
        <end position="338"/>
    </location>
</feature>
<evidence type="ECO:0000259" key="8">
    <source>
        <dbReference type="SMART" id="SM00864"/>
    </source>
</evidence>
<comment type="caution">
    <text evidence="10">The sequence shown here is derived from an EMBL/GenBank/DDBJ whole genome shotgun (WGS) entry which is preliminary data.</text>
</comment>
<dbReference type="CDD" id="cd02201">
    <property type="entry name" value="FtsZ_type1"/>
    <property type="match status" value="1"/>
</dbReference>
<dbReference type="InterPro" id="IPR008280">
    <property type="entry name" value="Tub_FtsZ_C"/>
</dbReference>
<dbReference type="InterPro" id="IPR020805">
    <property type="entry name" value="Cell_div_FtsZ_CS"/>
</dbReference>
<dbReference type="AlphaFoldDB" id="A0A9E2NRR5"/>
<dbReference type="SMART" id="SM00864">
    <property type="entry name" value="Tubulin"/>
    <property type="match status" value="1"/>
</dbReference>
<keyword evidence="4" id="KW-0963">Cytoplasm</keyword>
<evidence type="ECO:0000259" key="9">
    <source>
        <dbReference type="SMART" id="SM00865"/>
    </source>
</evidence>
<organism evidence="10 11">
    <name type="scientific">Candidatus Anaerobiospirillum merdipullorum</name>
    <dbReference type="NCBI Taxonomy" id="2838450"/>
    <lineage>
        <taxon>Bacteria</taxon>
        <taxon>Pseudomonadati</taxon>
        <taxon>Pseudomonadota</taxon>
        <taxon>Gammaproteobacteria</taxon>
        <taxon>Aeromonadales</taxon>
        <taxon>Succinivibrionaceae</taxon>
        <taxon>Anaerobiospirillum</taxon>
    </lineage>
</organism>
<feature type="domain" description="Tubulin/FtsZ GTPase" evidence="8">
    <location>
        <begin position="25"/>
        <end position="217"/>
    </location>
</feature>
<protein>
    <recommendedName>
        <fullName evidence="4 5">Cell division protein FtsZ</fullName>
    </recommendedName>
</protein>
<dbReference type="SUPFAM" id="SSF55307">
    <property type="entry name" value="Tubulin C-terminal domain-like"/>
    <property type="match status" value="1"/>
</dbReference>
<feature type="compositionally biased region" description="Polar residues" evidence="7">
    <location>
        <begin position="380"/>
        <end position="394"/>
    </location>
</feature>
<keyword evidence="4 6" id="KW-0132">Cell division</keyword>
<evidence type="ECO:0000256" key="5">
    <source>
        <dbReference type="NCBIfam" id="TIGR00065"/>
    </source>
</evidence>
<evidence type="ECO:0000313" key="10">
    <source>
        <dbReference type="EMBL" id="MBU3826175.1"/>
    </source>
</evidence>
<comment type="subcellular location">
    <subcellularLocation>
        <location evidence="4">Cytoplasm</location>
    </subcellularLocation>
    <text evidence="4">Assembles at midcell at the inner surface of the cytoplasmic membrane.</text>
</comment>
<comment type="function">
    <text evidence="4 6">Essential cell division protein that forms a contractile ring structure (Z ring) at the future cell division site. The regulation of the ring assembly controls the timing and the location of cell division. One of the functions of the FtsZ ring is to recruit other cell division proteins to the septum to produce a new cell wall between the dividing cells. Binds GTP and shows GTPase activity.</text>
</comment>
<reference evidence="10" key="1">
    <citation type="journal article" date="2021" name="PeerJ">
        <title>Extensive microbial diversity within the chicken gut microbiome revealed by metagenomics and culture.</title>
        <authorList>
            <person name="Gilroy R."/>
            <person name="Ravi A."/>
            <person name="Getino M."/>
            <person name="Pursley I."/>
            <person name="Horton D.L."/>
            <person name="Alikhan N.F."/>
            <person name="Baker D."/>
            <person name="Gharbi K."/>
            <person name="Hall N."/>
            <person name="Watson M."/>
            <person name="Adriaenssens E.M."/>
            <person name="Foster-Nyarko E."/>
            <person name="Jarju S."/>
            <person name="Secka A."/>
            <person name="Antonio M."/>
            <person name="Oren A."/>
            <person name="Chaudhuri R.R."/>
            <person name="La Ragione R."/>
            <person name="Hildebrand F."/>
            <person name="Pallen M.J."/>
        </authorList>
    </citation>
    <scope>NUCLEOTIDE SEQUENCE</scope>
    <source>
        <strain evidence="10">687</strain>
    </source>
</reference>
<feature type="compositionally biased region" description="Polar residues" evidence="7">
    <location>
        <begin position="405"/>
        <end position="420"/>
    </location>
</feature>
<dbReference type="NCBIfam" id="TIGR00065">
    <property type="entry name" value="ftsZ"/>
    <property type="match status" value="1"/>
</dbReference>
<dbReference type="PROSITE" id="PS01135">
    <property type="entry name" value="FTSZ_2"/>
    <property type="match status" value="1"/>
</dbReference>
<dbReference type="InterPro" id="IPR024757">
    <property type="entry name" value="FtsZ_C"/>
</dbReference>
<evidence type="ECO:0000256" key="6">
    <source>
        <dbReference type="RuleBase" id="RU000631"/>
    </source>
</evidence>
<dbReference type="GO" id="GO:0005525">
    <property type="term" value="F:GTP binding"/>
    <property type="evidence" value="ECO:0007669"/>
    <property type="project" value="UniProtKB-UniRule"/>
</dbReference>
<evidence type="ECO:0000256" key="3">
    <source>
        <dbReference type="ARBA" id="ARBA00023134"/>
    </source>
</evidence>
<feature type="compositionally biased region" description="Polar residues" evidence="7">
    <location>
        <begin position="428"/>
        <end position="438"/>
    </location>
</feature>
<dbReference type="PANTHER" id="PTHR30314">
    <property type="entry name" value="CELL DIVISION PROTEIN FTSZ-RELATED"/>
    <property type="match status" value="1"/>
</dbReference>
<keyword evidence="4 6" id="KW-0717">Septation</keyword>
<dbReference type="SUPFAM" id="SSF52490">
    <property type="entry name" value="Tubulin nucleotide-binding domain-like"/>
    <property type="match status" value="1"/>
</dbReference>
<dbReference type="GO" id="GO:0000917">
    <property type="term" value="P:division septum assembly"/>
    <property type="evidence" value="ECO:0007669"/>
    <property type="project" value="UniProtKB-KW"/>
</dbReference>
<evidence type="ECO:0000256" key="4">
    <source>
        <dbReference type="HAMAP-Rule" id="MF_00909"/>
    </source>
</evidence>
<evidence type="ECO:0000313" key="11">
    <source>
        <dbReference type="Proteomes" id="UP000824150"/>
    </source>
</evidence>
<feature type="binding site" evidence="4">
    <location>
        <begin position="33"/>
        <end position="37"/>
    </location>
    <ligand>
        <name>GTP</name>
        <dbReference type="ChEBI" id="CHEBI:37565"/>
    </ligand>
</feature>
<dbReference type="InterPro" id="IPR036525">
    <property type="entry name" value="Tubulin/FtsZ_GTPase_sf"/>
</dbReference>
<feature type="binding site" evidence="4">
    <location>
        <begin position="120"/>
        <end position="122"/>
    </location>
    <ligand>
        <name>GTP</name>
        <dbReference type="ChEBI" id="CHEBI:37565"/>
    </ligand>
</feature>
<dbReference type="InterPro" id="IPR018316">
    <property type="entry name" value="Tubulin/FtsZ_2-layer-sand-dom"/>
</dbReference>
<evidence type="ECO:0000256" key="7">
    <source>
        <dbReference type="SAM" id="MobiDB-lite"/>
    </source>
</evidence>
<dbReference type="InterPro" id="IPR000158">
    <property type="entry name" value="Cell_div_FtsZ"/>
</dbReference>
<dbReference type="FunFam" id="3.40.50.1440:FF:000001">
    <property type="entry name" value="Cell division protein FtsZ"/>
    <property type="match status" value="1"/>
</dbReference>
<comment type="caution">
    <text evidence="4">Lacks conserved residue(s) required for the propagation of feature annotation.</text>
</comment>
<dbReference type="PRINTS" id="PR00423">
    <property type="entry name" value="CELLDVISFTSZ"/>
</dbReference>
<dbReference type="GO" id="GO:0043093">
    <property type="term" value="P:FtsZ-dependent cytokinesis"/>
    <property type="evidence" value="ECO:0007669"/>
    <property type="project" value="UniProtKB-UniRule"/>
</dbReference>
<dbReference type="GO" id="GO:0003924">
    <property type="term" value="F:GTPase activity"/>
    <property type="evidence" value="ECO:0007669"/>
    <property type="project" value="UniProtKB-UniRule"/>
</dbReference>
<evidence type="ECO:0000256" key="2">
    <source>
        <dbReference type="ARBA" id="ARBA00022741"/>
    </source>
</evidence>